<dbReference type="SMART" id="SM00355">
    <property type="entry name" value="ZnF_C2H2"/>
    <property type="match status" value="20"/>
</dbReference>
<reference evidence="11 12" key="1">
    <citation type="submission" date="2022-12" db="EMBL/GenBank/DDBJ databases">
        <title>Chromosome-level genome of Tegillarca granosa.</title>
        <authorList>
            <person name="Kim J."/>
        </authorList>
    </citation>
    <scope>NUCLEOTIDE SEQUENCE [LARGE SCALE GENOMIC DNA]</scope>
    <source>
        <strain evidence="11">Teg-2019</strain>
        <tissue evidence="11">Adductor muscle</tissue>
    </source>
</reference>
<evidence type="ECO:0000256" key="2">
    <source>
        <dbReference type="ARBA" id="ARBA00022723"/>
    </source>
</evidence>
<evidence type="ECO:0000256" key="7">
    <source>
        <dbReference type="PROSITE-ProRule" id="PRU00042"/>
    </source>
</evidence>
<evidence type="ECO:0000259" key="9">
    <source>
        <dbReference type="PROSITE" id="PS50157"/>
    </source>
</evidence>
<feature type="domain" description="C2H2-type" evidence="9">
    <location>
        <begin position="1165"/>
        <end position="1192"/>
    </location>
</feature>
<organism evidence="11 12">
    <name type="scientific">Tegillarca granosa</name>
    <name type="common">Malaysian cockle</name>
    <name type="synonym">Anadara granosa</name>
    <dbReference type="NCBI Taxonomy" id="220873"/>
    <lineage>
        <taxon>Eukaryota</taxon>
        <taxon>Metazoa</taxon>
        <taxon>Spiralia</taxon>
        <taxon>Lophotrochozoa</taxon>
        <taxon>Mollusca</taxon>
        <taxon>Bivalvia</taxon>
        <taxon>Autobranchia</taxon>
        <taxon>Pteriomorphia</taxon>
        <taxon>Arcoida</taxon>
        <taxon>Arcoidea</taxon>
        <taxon>Arcidae</taxon>
        <taxon>Tegillarca</taxon>
    </lineage>
</organism>
<evidence type="ECO:0000259" key="10">
    <source>
        <dbReference type="PROSITE" id="PS50171"/>
    </source>
</evidence>
<dbReference type="Pfam" id="PF12171">
    <property type="entry name" value="zf-C2H2_jaz"/>
    <property type="match status" value="1"/>
</dbReference>
<feature type="domain" description="C2H2-type" evidence="9">
    <location>
        <begin position="1076"/>
        <end position="1103"/>
    </location>
</feature>
<feature type="compositionally biased region" description="Polar residues" evidence="8">
    <location>
        <begin position="547"/>
        <end position="560"/>
    </location>
</feature>
<dbReference type="PROSITE" id="PS00028">
    <property type="entry name" value="ZINC_FINGER_C2H2_1"/>
    <property type="match status" value="10"/>
</dbReference>
<name>A0ABQ9EEA3_TEGGR</name>
<keyword evidence="12" id="KW-1185">Reference proteome</keyword>
<keyword evidence="5" id="KW-0862">Zinc</keyword>
<dbReference type="PROSITE" id="PS50171">
    <property type="entry name" value="ZF_MATRIN"/>
    <property type="match status" value="1"/>
</dbReference>
<dbReference type="SUPFAM" id="SSF57667">
    <property type="entry name" value="beta-beta-alpha zinc fingers"/>
    <property type="match status" value="9"/>
</dbReference>
<dbReference type="SMART" id="SM00451">
    <property type="entry name" value="ZnF_U1"/>
    <property type="match status" value="5"/>
</dbReference>
<dbReference type="InterPro" id="IPR000690">
    <property type="entry name" value="Matrin/U1-C_Znf_C2H2"/>
</dbReference>
<dbReference type="InterPro" id="IPR036236">
    <property type="entry name" value="Znf_C2H2_sf"/>
</dbReference>
<dbReference type="Proteomes" id="UP001217089">
    <property type="component" value="Unassembled WGS sequence"/>
</dbReference>
<evidence type="ECO:0000313" key="12">
    <source>
        <dbReference type="Proteomes" id="UP001217089"/>
    </source>
</evidence>
<evidence type="ECO:0000256" key="3">
    <source>
        <dbReference type="ARBA" id="ARBA00022737"/>
    </source>
</evidence>
<feature type="compositionally biased region" description="Polar residues" evidence="8">
    <location>
        <begin position="81"/>
        <end position="90"/>
    </location>
</feature>
<feature type="domain" description="C2H2-type" evidence="9">
    <location>
        <begin position="1019"/>
        <end position="1047"/>
    </location>
</feature>
<feature type="domain" description="C2H2-type" evidence="9">
    <location>
        <begin position="1252"/>
        <end position="1280"/>
    </location>
</feature>
<dbReference type="EMBL" id="JARBDR010000917">
    <property type="protein sequence ID" value="KAJ8303633.1"/>
    <property type="molecule type" value="Genomic_DNA"/>
</dbReference>
<feature type="domain" description="C2H2-type" evidence="9">
    <location>
        <begin position="1048"/>
        <end position="1075"/>
    </location>
</feature>
<dbReference type="Pfam" id="PF12874">
    <property type="entry name" value="zf-met"/>
    <property type="match status" value="2"/>
</dbReference>
<keyword evidence="3" id="KW-0677">Repeat</keyword>
<feature type="compositionally biased region" description="Basic and acidic residues" evidence="8">
    <location>
        <begin position="1356"/>
        <end position="1370"/>
    </location>
</feature>
<comment type="subcellular location">
    <subcellularLocation>
        <location evidence="1">Nucleus</location>
    </subcellularLocation>
</comment>
<dbReference type="PROSITE" id="PS50157">
    <property type="entry name" value="ZINC_FINGER_C2H2_2"/>
    <property type="match status" value="8"/>
</dbReference>
<feature type="region of interest" description="Disordered" evidence="8">
    <location>
        <begin position="68"/>
        <end position="90"/>
    </location>
</feature>
<evidence type="ECO:0000256" key="8">
    <source>
        <dbReference type="SAM" id="MobiDB-lite"/>
    </source>
</evidence>
<evidence type="ECO:0000256" key="1">
    <source>
        <dbReference type="ARBA" id="ARBA00004123"/>
    </source>
</evidence>
<dbReference type="Pfam" id="PF00096">
    <property type="entry name" value="zf-C2H2"/>
    <property type="match status" value="2"/>
</dbReference>
<dbReference type="InterPro" id="IPR022755">
    <property type="entry name" value="Znf_C2H2_jaz"/>
</dbReference>
<feature type="compositionally biased region" description="Polar residues" evidence="8">
    <location>
        <begin position="457"/>
        <end position="471"/>
    </location>
</feature>
<dbReference type="InterPro" id="IPR013085">
    <property type="entry name" value="U1-CZ_Znf_C2H2"/>
</dbReference>
<dbReference type="InterPro" id="IPR003604">
    <property type="entry name" value="Matrin/U1-like-C_Znf_C2H2"/>
</dbReference>
<feature type="compositionally biased region" description="Basic and acidic residues" evidence="8">
    <location>
        <begin position="441"/>
        <end position="456"/>
    </location>
</feature>
<dbReference type="InterPro" id="IPR013087">
    <property type="entry name" value="Znf_C2H2_type"/>
</dbReference>
<protein>
    <submittedName>
        <fullName evidence="11">Uncharacterized protein</fullName>
    </submittedName>
</protein>
<feature type="region of interest" description="Disordered" evidence="8">
    <location>
        <begin position="391"/>
        <end position="598"/>
    </location>
</feature>
<gene>
    <name evidence="11" type="ORF">KUTeg_020029</name>
</gene>
<evidence type="ECO:0000256" key="4">
    <source>
        <dbReference type="ARBA" id="ARBA00022771"/>
    </source>
</evidence>
<feature type="domain" description="C2H2-type" evidence="9">
    <location>
        <begin position="1193"/>
        <end position="1220"/>
    </location>
</feature>
<keyword evidence="4 7" id="KW-0863">Zinc-finger</keyword>
<dbReference type="Pfam" id="PF06220">
    <property type="entry name" value="zf-U1"/>
    <property type="match status" value="1"/>
</dbReference>
<comment type="caution">
    <text evidence="11">The sequence shown here is derived from an EMBL/GenBank/DDBJ whole genome shotgun (WGS) entry which is preliminary data.</text>
</comment>
<feature type="domain" description="C2H2-type" evidence="9">
    <location>
        <begin position="1135"/>
        <end position="1164"/>
    </location>
</feature>
<feature type="compositionally biased region" description="Basic and acidic residues" evidence="8">
    <location>
        <begin position="485"/>
        <end position="525"/>
    </location>
</feature>
<dbReference type="Gene3D" id="3.30.160.60">
    <property type="entry name" value="Classic Zinc Finger"/>
    <property type="match status" value="9"/>
</dbReference>
<keyword evidence="6" id="KW-0539">Nucleus</keyword>
<feature type="region of interest" description="Disordered" evidence="8">
    <location>
        <begin position="1294"/>
        <end position="1373"/>
    </location>
</feature>
<proteinExistence type="predicted"/>
<keyword evidence="2" id="KW-0479">Metal-binding</keyword>
<feature type="compositionally biased region" description="Basic and acidic residues" evidence="8">
    <location>
        <begin position="418"/>
        <end position="430"/>
    </location>
</feature>
<feature type="compositionally biased region" description="Basic residues" evidence="8">
    <location>
        <begin position="1315"/>
        <end position="1328"/>
    </location>
</feature>
<feature type="domain" description="Matrin-type" evidence="10">
    <location>
        <begin position="303"/>
        <end position="333"/>
    </location>
</feature>
<evidence type="ECO:0000256" key="5">
    <source>
        <dbReference type="ARBA" id="ARBA00022833"/>
    </source>
</evidence>
<evidence type="ECO:0000256" key="6">
    <source>
        <dbReference type="ARBA" id="ARBA00023242"/>
    </source>
</evidence>
<feature type="region of interest" description="Disordered" evidence="8">
    <location>
        <begin position="213"/>
        <end position="276"/>
    </location>
</feature>
<accession>A0ABQ9EEA3</accession>
<dbReference type="PANTHER" id="PTHR24379">
    <property type="entry name" value="KRAB AND ZINC FINGER DOMAIN-CONTAINING"/>
    <property type="match status" value="1"/>
</dbReference>
<evidence type="ECO:0000313" key="11">
    <source>
        <dbReference type="EMBL" id="KAJ8303633.1"/>
    </source>
</evidence>
<feature type="domain" description="C2H2-type" evidence="9">
    <location>
        <begin position="1108"/>
        <end position="1135"/>
    </location>
</feature>
<dbReference type="PANTHER" id="PTHR24379:SF121">
    <property type="entry name" value="C2H2-TYPE DOMAIN-CONTAINING PROTEIN"/>
    <property type="match status" value="1"/>
</dbReference>
<sequence>MLMFIRLTQIIIDIIYPQVRTEGQDQSLMSSSGHGRNNIQNDEGILKAAMLASGMDIPTTNNSLSNLSKPSSNYETGSHIGLTSQASGLSNTTSSISVDIHESFSGLTSEMFSPNAANVIDPNIVMNSHNPEDFFSSLALQSKSSMKEQQISAHNAVQSILNQVNFDKETGTNVNDNIANDLPISNILNNLNFNSDDEDMNFTFSDDDFFGEAFSDDSDEDAHPPRHHTSGKWKPGQGPPQQHEGKWKPGQGPKHHFTGKWKPGQGPGSVGGKWKSSLSHNKVKLKLSAVSKKTSNSYQKDGYFCKYCNIYLKNRFAYSSHCASQKHKENVLNGSCHVPSEDTQVLETEVSKNTDMTGKSIKCRSCNVTLRNRFAYSSHCRSKQHRNNVERGDNYIRYQDNADMGEDRLNDTGGQRETTVEKNESEESKGISDNCQDDEGKDIQDQEKKEISKQVNDDNSTLSENGQNECQVTEKESEENCTSEIQHKDLASKEDKKEEELAEEECLKQHNDLELEADSKSKDTDTAEIQNVNHFDSDTENEDINLGQVNNDENLSQQDNGESKEEEQEMDNKNVTPEENTENITDDKDDNDDCSQEKDKELIDNGTAEVDKKPSSLLLCCICDQKFYSKYVLARHFLSKYHRNRAKNHINAISILEDYHKYIVRLSPFQCLVCRFYFNQEEELVKHLSSDDHIQQCEDSSAPLFCTACKYVSHLNTEIIEHLKTYKPHLDAMKKRNKPCIIKERHYQAMCKYCNKILHSHVHMKHHVKTKHGKDIYLNECMQKNVCTMCGENFKSQNAIKLHIQKRHLTAGQVYCHVCNKIVMGKMAYKRHIEGERHKLLLGKYRSVQNMTSLRRTAGFVNRLSLNRREKNLIVKSEKFSKRNQVEDRVYKCEYCDFVANKYADLRPHYIEKHSKHVLVCDVCDLTFISEKARKLHYASKQHQGNLEKAEGVTKVIKCPLCPKKFSDEGLKNFHVEVYHAHPSNEDQLQLKLGGPCYTSQLYKDYFRSISHIDKSEKVTCPDKSCGKELKKENMLEHLRLHSGDKPFKCRYCSNGFISTSTLRRHIIGHLGLQQRKCEICGKEYKKLASYREHMQQHELEKNQAQKLMCDVCGQSFYLKRQLQSHMRRHGERKFKCTVEGCHWTFYFATELNFHMRSHTREKPYLCDLCGYAAATKNRLLRHSRTHSGERLHHCEYCTYKAGTSTHLRRHMRIHIGCKPYKCPYCSYTCNTHENVRKHIMKTKKHSGLFIYPCKFCSYATNAVSEFKSHLMFQHAGQVEITSNDSMAQYTGLYQPQEDPRKPTEGMKINPVKERRQHFGKPKSKQLIKKQEEVLQENESDPEDRNQNEGHVYSRNSEEGSHLPRSEDGKNNTWVPPPVHYNIPPPMIPNVYSLAHGSYQHYGMGRPPLNLNPGHYYDRHKDLSHHRGSSSLVSMEDYPKLVIDEFRDSENKKSSHFDVNLVEAHMNMENHN</sequence>